<proteinExistence type="predicted"/>
<keyword evidence="2" id="KW-1185">Reference proteome</keyword>
<reference evidence="1 2" key="1">
    <citation type="submission" date="2021-08" db="EMBL/GenBank/DDBJ databases">
        <title>Draft genome sequence of Spirulina subsalsa with high tolerance to salinity and hype-accumulation of phycocyanin.</title>
        <authorList>
            <person name="Pei H."/>
            <person name="Jiang L."/>
        </authorList>
    </citation>
    <scope>NUCLEOTIDE SEQUENCE [LARGE SCALE GENOMIC DNA]</scope>
    <source>
        <strain evidence="1 2">FACHB-351</strain>
    </source>
</reference>
<dbReference type="Proteomes" id="UP001526426">
    <property type="component" value="Unassembled WGS sequence"/>
</dbReference>
<organism evidence="1 2">
    <name type="scientific">Spirulina subsalsa FACHB-351</name>
    <dbReference type="NCBI Taxonomy" id="234711"/>
    <lineage>
        <taxon>Bacteria</taxon>
        <taxon>Bacillati</taxon>
        <taxon>Cyanobacteriota</taxon>
        <taxon>Cyanophyceae</taxon>
        <taxon>Spirulinales</taxon>
        <taxon>Spirulinaceae</taxon>
        <taxon>Spirulina</taxon>
    </lineage>
</organism>
<evidence type="ECO:0000313" key="2">
    <source>
        <dbReference type="Proteomes" id="UP001526426"/>
    </source>
</evidence>
<comment type="caution">
    <text evidence="1">The sequence shown here is derived from an EMBL/GenBank/DDBJ whole genome shotgun (WGS) entry which is preliminary data.</text>
</comment>
<name>A0ABT3L4P4_9CYAN</name>
<protein>
    <recommendedName>
        <fullName evidence="3">N-acetyltransferase domain-containing protein</fullName>
    </recommendedName>
</protein>
<sequence length="167" mass="19173">MTYFSISSTLKTSYRDDLERLMFFNPHQGKVREQVMTSIEVYGQPKILEEEGFLKITLDSDFCTQCLFALDTREQLIGVIIYVRASPDHLVITHVAVQEDYASGGMYQDRFLVFRLVARVREIGQQIKGIQWVSLIYGLGKEQKIPVFHGGASRQTSQFQVKEIITT</sequence>
<accession>A0ABT3L4P4</accession>
<dbReference type="EMBL" id="JAIHOM010000024">
    <property type="protein sequence ID" value="MCW6035950.1"/>
    <property type="molecule type" value="Genomic_DNA"/>
</dbReference>
<gene>
    <name evidence="1" type="ORF">K4A83_06645</name>
</gene>
<evidence type="ECO:0008006" key="3">
    <source>
        <dbReference type="Google" id="ProtNLM"/>
    </source>
</evidence>
<evidence type="ECO:0000313" key="1">
    <source>
        <dbReference type="EMBL" id="MCW6035950.1"/>
    </source>
</evidence>
<dbReference type="RefSeq" id="WP_265263679.1">
    <property type="nucleotide sequence ID" value="NZ_JAIHOM010000024.1"/>
</dbReference>